<dbReference type="EMBL" id="CYZX01000014">
    <property type="protein sequence ID" value="CUO72763.1"/>
    <property type="molecule type" value="Genomic_DNA"/>
</dbReference>
<dbReference type="InterPro" id="IPR009057">
    <property type="entry name" value="Homeodomain-like_sf"/>
</dbReference>
<evidence type="ECO:0000256" key="3">
    <source>
        <dbReference type="ARBA" id="ARBA00023163"/>
    </source>
</evidence>
<reference evidence="5 6" key="1">
    <citation type="submission" date="2015-09" db="EMBL/GenBank/DDBJ databases">
        <authorList>
            <consortium name="Pathogen Informatics"/>
        </authorList>
    </citation>
    <scope>NUCLEOTIDE SEQUENCE [LARGE SCALE GENOMIC DNA]</scope>
    <source>
        <strain evidence="5 6">2789STDY5834856</strain>
    </source>
</reference>
<organism evidence="5 6">
    <name type="scientific">Clostridium disporicum</name>
    <dbReference type="NCBI Taxonomy" id="84024"/>
    <lineage>
        <taxon>Bacteria</taxon>
        <taxon>Bacillati</taxon>
        <taxon>Bacillota</taxon>
        <taxon>Clostridia</taxon>
        <taxon>Eubacteriales</taxon>
        <taxon>Clostridiaceae</taxon>
        <taxon>Clostridium</taxon>
    </lineage>
</organism>
<feature type="domain" description="HTH araC/xylS-type" evidence="4">
    <location>
        <begin position="307"/>
        <end position="405"/>
    </location>
</feature>
<keyword evidence="3" id="KW-0804">Transcription</keyword>
<evidence type="ECO:0000256" key="1">
    <source>
        <dbReference type="ARBA" id="ARBA00023015"/>
    </source>
</evidence>
<dbReference type="RefSeq" id="WP_055266427.1">
    <property type="nucleotide sequence ID" value="NZ_CABIXQ010000014.1"/>
</dbReference>
<dbReference type="GO" id="GO:0003700">
    <property type="term" value="F:DNA-binding transcription factor activity"/>
    <property type="evidence" value="ECO:0007669"/>
    <property type="project" value="InterPro"/>
</dbReference>
<dbReference type="SUPFAM" id="SSF46689">
    <property type="entry name" value="Homeodomain-like"/>
    <property type="match status" value="1"/>
</dbReference>
<evidence type="ECO:0000313" key="6">
    <source>
        <dbReference type="Proteomes" id="UP000095594"/>
    </source>
</evidence>
<evidence type="ECO:0000259" key="4">
    <source>
        <dbReference type="PROSITE" id="PS01124"/>
    </source>
</evidence>
<keyword evidence="1" id="KW-0805">Transcription regulation</keyword>
<keyword evidence="2 5" id="KW-0238">DNA-binding</keyword>
<accession>A0A174HD01</accession>
<dbReference type="PANTHER" id="PTHR43280:SF34">
    <property type="entry name" value="ARAC-FAMILY TRANSCRIPTIONAL REGULATOR"/>
    <property type="match status" value="1"/>
</dbReference>
<protein>
    <submittedName>
        <fullName evidence="5">AraC-type DNA-binding domain-containing protein</fullName>
    </submittedName>
</protein>
<dbReference type="Pfam" id="PF12833">
    <property type="entry name" value="HTH_18"/>
    <property type="match status" value="1"/>
</dbReference>
<dbReference type="GO" id="GO:0043565">
    <property type="term" value="F:sequence-specific DNA binding"/>
    <property type="evidence" value="ECO:0007669"/>
    <property type="project" value="InterPro"/>
</dbReference>
<dbReference type="OrthoDB" id="1934152at2"/>
<evidence type="ECO:0000313" key="5">
    <source>
        <dbReference type="EMBL" id="CUO72763.1"/>
    </source>
</evidence>
<name>A0A174HD01_9CLOT</name>
<gene>
    <name evidence="5" type="primary">btr_2</name>
    <name evidence="5" type="ORF">ERS852471_02140</name>
</gene>
<dbReference type="InterPro" id="IPR018060">
    <property type="entry name" value="HTH_AraC"/>
</dbReference>
<dbReference type="Gene3D" id="1.10.10.60">
    <property type="entry name" value="Homeodomain-like"/>
    <property type="match status" value="2"/>
</dbReference>
<proteinExistence type="predicted"/>
<dbReference type="PROSITE" id="PS01124">
    <property type="entry name" value="HTH_ARAC_FAMILY_2"/>
    <property type="match status" value="1"/>
</dbReference>
<dbReference type="PANTHER" id="PTHR43280">
    <property type="entry name" value="ARAC-FAMILY TRANSCRIPTIONAL REGULATOR"/>
    <property type="match status" value="1"/>
</dbReference>
<dbReference type="Proteomes" id="UP000095594">
    <property type="component" value="Unassembled WGS sequence"/>
</dbReference>
<dbReference type="SMART" id="SM00342">
    <property type="entry name" value="HTH_ARAC"/>
    <property type="match status" value="1"/>
</dbReference>
<evidence type="ECO:0000256" key="2">
    <source>
        <dbReference type="ARBA" id="ARBA00023125"/>
    </source>
</evidence>
<dbReference type="AlphaFoldDB" id="A0A174HD01"/>
<sequence length="408" mass="47042">MNDNISLDKIKYLCNLTFNTFNTSVCYISNKNNILYSVKNMSPTDISIDFDNLLIKLSMSYCTLNIPILVTTKHDFKFIIINLIFKEYVGSIVIGPILSSPIDKNYIYNNNYISNIDKNLIYKYYSEIPVIEISTILNWISLLFFSIYNSPMYNDYILKDDNSYLDINFKVKNTYKTLLTTNRQNTTHHHSNKLIRCIYNDIKTGNIDKLLLDLKSKPDGELGTVVKSNDLRNRKNLIIALITLCTQASIDGGVSCEDAFTLSDSFIQNIEEINNISSFITIESKIPIAFAAKVKEVQKFNYSKITYTCIDIILKHLYEDISLLKISKMLNLSPPYISSKFKKEVKISLSEYILKCKIDEAKYLLTHTNYSILEVSTLLCFHDQSYFTKTFKRFTGITPKKYTSKTSI</sequence>